<protein>
    <submittedName>
        <fullName evidence="2">Enhancer of rudimentary</fullName>
    </submittedName>
</protein>
<comment type="similarity">
    <text evidence="1">Belongs to the E(R) family.</text>
</comment>
<name>A0A6G0Z4G8_APHCR</name>
<evidence type="ECO:0000256" key="1">
    <source>
        <dbReference type="ARBA" id="ARBA00007491"/>
    </source>
</evidence>
<gene>
    <name evidence="2" type="ORF">FWK35_00010627</name>
</gene>
<dbReference type="Proteomes" id="UP000478052">
    <property type="component" value="Unassembled WGS sequence"/>
</dbReference>
<dbReference type="OrthoDB" id="7887808at2759"/>
<comment type="caution">
    <text evidence="2">The sequence shown here is derived from an EMBL/GenBank/DDBJ whole genome shotgun (WGS) entry which is preliminary data.</text>
</comment>
<reference evidence="2 3" key="1">
    <citation type="submission" date="2019-08" db="EMBL/GenBank/DDBJ databases">
        <title>Whole genome of Aphis craccivora.</title>
        <authorList>
            <person name="Voronova N.V."/>
            <person name="Shulinski R.S."/>
            <person name="Bandarenka Y.V."/>
            <person name="Zhorov D.G."/>
            <person name="Warner D."/>
        </authorList>
    </citation>
    <scope>NUCLEOTIDE SEQUENCE [LARGE SCALE GENOMIC DNA]</scope>
    <source>
        <strain evidence="2">180601</strain>
        <tissue evidence="2">Whole Body</tissue>
    </source>
</reference>
<dbReference type="InterPro" id="IPR000781">
    <property type="entry name" value="ERH"/>
</dbReference>
<dbReference type="InterPro" id="IPR035912">
    <property type="entry name" value="EHR_sf"/>
</dbReference>
<evidence type="ECO:0000313" key="2">
    <source>
        <dbReference type="EMBL" id="KAF0765308.1"/>
    </source>
</evidence>
<dbReference type="EMBL" id="VUJU01001432">
    <property type="protein sequence ID" value="KAF0765308.1"/>
    <property type="molecule type" value="Genomic_DNA"/>
</dbReference>
<evidence type="ECO:0000313" key="3">
    <source>
        <dbReference type="Proteomes" id="UP000478052"/>
    </source>
</evidence>
<organism evidence="2 3">
    <name type="scientific">Aphis craccivora</name>
    <name type="common">Cowpea aphid</name>
    <dbReference type="NCBI Taxonomy" id="307492"/>
    <lineage>
        <taxon>Eukaryota</taxon>
        <taxon>Metazoa</taxon>
        <taxon>Ecdysozoa</taxon>
        <taxon>Arthropoda</taxon>
        <taxon>Hexapoda</taxon>
        <taxon>Insecta</taxon>
        <taxon>Pterygota</taxon>
        <taxon>Neoptera</taxon>
        <taxon>Paraneoptera</taxon>
        <taxon>Hemiptera</taxon>
        <taxon>Sternorrhyncha</taxon>
        <taxon>Aphidomorpha</taxon>
        <taxon>Aphidoidea</taxon>
        <taxon>Aphididae</taxon>
        <taxon>Aphidini</taxon>
        <taxon>Aphis</taxon>
        <taxon>Aphis</taxon>
    </lineage>
</organism>
<keyword evidence="3" id="KW-1185">Reference proteome</keyword>
<sequence>MQTHLDLLASWYTEWGLKLNQTKSLHSIFTLCLIEFPQLFLNNQPLHYSQNVKYLGPWTNSRPPHMGSSYTLQTPHVILFLQSEIGLETRTYSVYDSVIECVEGVCKIYKAHLMKLNPNQILNFLCISIILYLQRALIHYVSKKYQDICLIQQKLDKRKDI</sequence>
<proteinExistence type="inferred from homology"/>
<accession>A0A6G0Z4G8</accession>
<dbReference type="Gene3D" id="3.30.2260.10">
    <property type="entry name" value="Enhancer of rudimentary"/>
    <property type="match status" value="1"/>
</dbReference>
<dbReference type="AlphaFoldDB" id="A0A6G0Z4G8"/>
<dbReference type="SUPFAM" id="SSF143875">
    <property type="entry name" value="ERH-like"/>
    <property type="match status" value="1"/>
</dbReference>
<dbReference type="Pfam" id="PF01133">
    <property type="entry name" value="ER"/>
    <property type="match status" value="1"/>
</dbReference>